<name>A0A6P8J3Y1_ACTTE</name>
<dbReference type="PANTHER" id="PTHR24637:SF388">
    <property type="entry name" value="NEMATODE CUTICLE COLLAGEN N-TERMINAL DOMAIN-CONTAINING PROTEIN"/>
    <property type="match status" value="1"/>
</dbReference>
<reference evidence="4" key="1">
    <citation type="submission" date="2025-08" db="UniProtKB">
        <authorList>
            <consortium name="RefSeq"/>
        </authorList>
    </citation>
    <scope>IDENTIFICATION</scope>
    <source>
        <tissue evidence="4">Tentacle</tissue>
    </source>
</reference>
<dbReference type="Pfam" id="PF25815">
    <property type="entry name" value="CTHRC1_C"/>
    <property type="match status" value="2"/>
</dbReference>
<dbReference type="PANTHER" id="PTHR24637">
    <property type="entry name" value="COLLAGEN"/>
    <property type="match status" value="1"/>
</dbReference>
<dbReference type="GeneID" id="116308448"/>
<gene>
    <name evidence="4" type="primary">LOC116308448</name>
</gene>
<evidence type="ECO:0000313" key="3">
    <source>
        <dbReference type="Proteomes" id="UP000515163"/>
    </source>
</evidence>
<dbReference type="InterPro" id="IPR057873">
    <property type="entry name" value="CTHRC1_C"/>
</dbReference>
<dbReference type="InParanoid" id="A0A6P8J3Y1"/>
<keyword evidence="3" id="KW-1185">Reference proteome</keyword>
<sequence>MSFLDIHFKLSYELSFDTFIQDCLFYKNFTESILHVYWNGNLRIYNCNHCCKRWFFTFNGTECKTPRAIDGIVYMAKGVGHNIHRVRHIEGHCDKIHKGPVRVGFNVGNCAGYGNVDAYTRWNSNSRLFVEESTSNFSCLAGRPGIPGLHGTPGAPGRDGRDGRPGTQGKQGPRGFHGTPGKQGPPGAPGTPGNTGPHGLSAYSNWKECSWTNINEGKDNGLIRDCLFYKNFTDSILHVYWNGDFRITNCNNCCKRWFFTFNGTECRTPRAIDGNVYMERGVGLSIHRVRHIEGHCDKIHKGHVRVGFNVGNCAGYGNADAYTGWNSSSRLFVEEVPRPQP</sequence>
<feature type="domain" description="CTHRC1 C-terminal" evidence="2">
    <location>
        <begin position="201"/>
        <end position="333"/>
    </location>
</feature>
<evidence type="ECO:0000313" key="4">
    <source>
        <dbReference type="RefSeq" id="XP_031574726.1"/>
    </source>
</evidence>
<feature type="domain" description="CTHRC1 C-terminal" evidence="2">
    <location>
        <begin position="18"/>
        <end position="130"/>
    </location>
</feature>
<dbReference type="AlphaFoldDB" id="A0A6P8J3Y1"/>
<organism evidence="3 4">
    <name type="scientific">Actinia tenebrosa</name>
    <name type="common">Australian red waratah sea anemone</name>
    <dbReference type="NCBI Taxonomy" id="6105"/>
    <lineage>
        <taxon>Eukaryota</taxon>
        <taxon>Metazoa</taxon>
        <taxon>Cnidaria</taxon>
        <taxon>Anthozoa</taxon>
        <taxon>Hexacorallia</taxon>
        <taxon>Actiniaria</taxon>
        <taxon>Actiniidae</taxon>
        <taxon>Actinia</taxon>
    </lineage>
</organism>
<accession>A0A6P8J3Y1</accession>
<protein>
    <submittedName>
        <fullName evidence="4">Collagen triple helix repeat-containing protein 1-like</fullName>
    </submittedName>
</protein>
<feature type="region of interest" description="Disordered" evidence="1">
    <location>
        <begin position="144"/>
        <end position="197"/>
    </location>
</feature>
<evidence type="ECO:0000256" key="1">
    <source>
        <dbReference type="SAM" id="MobiDB-lite"/>
    </source>
</evidence>
<dbReference type="InterPro" id="IPR008160">
    <property type="entry name" value="Collagen"/>
</dbReference>
<dbReference type="Pfam" id="PF01391">
    <property type="entry name" value="Collagen"/>
    <property type="match status" value="1"/>
</dbReference>
<dbReference type="RefSeq" id="XP_031574726.1">
    <property type="nucleotide sequence ID" value="XM_031718866.1"/>
</dbReference>
<dbReference type="KEGG" id="aten:116308448"/>
<dbReference type="Proteomes" id="UP000515163">
    <property type="component" value="Unplaced"/>
</dbReference>
<evidence type="ECO:0000259" key="2">
    <source>
        <dbReference type="Pfam" id="PF25815"/>
    </source>
</evidence>
<proteinExistence type="predicted"/>
<dbReference type="OrthoDB" id="5981861at2759"/>